<reference evidence="1" key="1">
    <citation type="journal article" date="2023" name="G3 (Bethesda)">
        <title>A reference genome for the long-term kleptoplast-retaining sea slug Elysia crispata morphotype clarki.</title>
        <authorList>
            <person name="Eastman K.E."/>
            <person name="Pendleton A.L."/>
            <person name="Shaikh M.A."/>
            <person name="Suttiyut T."/>
            <person name="Ogas R."/>
            <person name="Tomko P."/>
            <person name="Gavelis G."/>
            <person name="Widhalm J.R."/>
            <person name="Wisecaver J.H."/>
        </authorList>
    </citation>
    <scope>NUCLEOTIDE SEQUENCE</scope>
    <source>
        <strain evidence="1">ECLA1</strain>
    </source>
</reference>
<dbReference type="Gene3D" id="2.60.40.1180">
    <property type="entry name" value="Golgi alpha-mannosidase II"/>
    <property type="match status" value="1"/>
</dbReference>
<sequence>MIVSPVDTPWVGTINPAVKISQSPPNYNLIKFDMSRAGELTIRPEVHGLTTTLRFDTVEIYGLRRLPARFVVNGVLVPAANCSLVNTNIFQWTGLNLPMTAQSTIEWTTY</sequence>
<comment type="caution">
    <text evidence="1">The sequence shown here is derived from an EMBL/GenBank/DDBJ whole genome shotgun (WGS) entry which is preliminary data.</text>
</comment>
<accession>A0AAE1DZJ0</accession>
<proteinExistence type="predicted"/>
<organism evidence="1 2">
    <name type="scientific">Elysia crispata</name>
    <name type="common">lettuce slug</name>
    <dbReference type="NCBI Taxonomy" id="231223"/>
    <lineage>
        <taxon>Eukaryota</taxon>
        <taxon>Metazoa</taxon>
        <taxon>Spiralia</taxon>
        <taxon>Lophotrochozoa</taxon>
        <taxon>Mollusca</taxon>
        <taxon>Gastropoda</taxon>
        <taxon>Heterobranchia</taxon>
        <taxon>Euthyneura</taxon>
        <taxon>Panpulmonata</taxon>
        <taxon>Sacoglossa</taxon>
        <taxon>Placobranchoidea</taxon>
        <taxon>Plakobranchidae</taxon>
        <taxon>Elysia</taxon>
    </lineage>
</organism>
<dbReference type="InterPro" id="IPR013780">
    <property type="entry name" value="Glyco_hydro_b"/>
</dbReference>
<protein>
    <submittedName>
        <fullName evidence="1">Uncharacterized protein</fullName>
    </submittedName>
</protein>
<keyword evidence="2" id="KW-1185">Reference proteome</keyword>
<dbReference type="Proteomes" id="UP001283361">
    <property type="component" value="Unassembled WGS sequence"/>
</dbReference>
<evidence type="ECO:0000313" key="2">
    <source>
        <dbReference type="Proteomes" id="UP001283361"/>
    </source>
</evidence>
<name>A0AAE1DZJ0_9GAST</name>
<dbReference type="EMBL" id="JAWDGP010001866">
    <property type="protein sequence ID" value="KAK3787348.1"/>
    <property type="molecule type" value="Genomic_DNA"/>
</dbReference>
<evidence type="ECO:0000313" key="1">
    <source>
        <dbReference type="EMBL" id="KAK3787348.1"/>
    </source>
</evidence>
<gene>
    <name evidence="1" type="ORF">RRG08_065349</name>
</gene>
<dbReference type="AlphaFoldDB" id="A0AAE1DZJ0"/>